<dbReference type="AlphaFoldDB" id="A0A1L6RCA7"/>
<sequence>MFDLNNIPKQYWYKIRWGFFWGLFILGMLFSNYTNAATWLFIGGITVLGVSIKQIFRWVLPIVFVLLIIGTPQLGLMTQGILVLTVIGLRELLVIPHANNKRIKHQSRLKINTNDLTRRDVRFFKETFKRLRISAAHIEVLLAETVGLRRINVETKVITYINATLAELAANPTQLTVVDDFAYRRLPNLEQLLVSYVEIAHHAVISDNDKKQLKEARQLIKQLATAVHDDYRLVIRKDVNNLNDRMSTTKDTLGGNHD</sequence>
<dbReference type="KEGG" id="wjo:FOL01_1304"/>
<protein>
    <recommendedName>
        <fullName evidence="4">5-bromo-4-chloroindolyl phosphate hydrolysis protein</fullName>
    </recommendedName>
</protein>
<gene>
    <name evidence="2" type="ORF">FOL01_1304</name>
</gene>
<organism evidence="2 3">
    <name type="scientific">Weissella jogaejeotgali</name>
    <dbReference type="NCBI Taxonomy" id="1631871"/>
    <lineage>
        <taxon>Bacteria</taxon>
        <taxon>Bacillati</taxon>
        <taxon>Bacillota</taxon>
        <taxon>Bacilli</taxon>
        <taxon>Lactobacillales</taxon>
        <taxon>Lactobacillaceae</taxon>
        <taxon>Weissella</taxon>
    </lineage>
</organism>
<dbReference type="InterPro" id="IPR018770">
    <property type="entry name" value="ChloroindolylP_hydrolase"/>
</dbReference>
<dbReference type="STRING" id="1631871.FOL01_1304"/>
<evidence type="ECO:0008006" key="4">
    <source>
        <dbReference type="Google" id="ProtNLM"/>
    </source>
</evidence>
<reference evidence="2 3" key="1">
    <citation type="submission" date="2016-02" db="EMBL/GenBank/DDBJ databases">
        <title>Complete Genome Sequence of Weissella jogaejeotgali FOL01.</title>
        <authorList>
            <person name="Lee J.-H."/>
            <person name="Ku H.-J."/>
        </authorList>
    </citation>
    <scope>NUCLEOTIDE SEQUENCE [LARGE SCALE GENOMIC DNA]</scope>
    <source>
        <strain evidence="2 3">FOL01</strain>
    </source>
</reference>
<dbReference type="Pfam" id="PF10112">
    <property type="entry name" value="Halogen_Hydrol"/>
    <property type="match status" value="1"/>
</dbReference>
<feature type="transmembrane region" description="Helical" evidence="1">
    <location>
        <begin position="55"/>
        <end position="74"/>
    </location>
</feature>
<evidence type="ECO:0000256" key="1">
    <source>
        <dbReference type="SAM" id="Phobius"/>
    </source>
</evidence>
<evidence type="ECO:0000313" key="3">
    <source>
        <dbReference type="Proteomes" id="UP000185473"/>
    </source>
</evidence>
<dbReference type="Proteomes" id="UP000185473">
    <property type="component" value="Chromosome"/>
</dbReference>
<name>A0A1L6RCA7_9LACO</name>
<dbReference type="RefSeq" id="WP_083603455.1">
    <property type="nucleotide sequence ID" value="NZ_CP014332.1"/>
</dbReference>
<evidence type="ECO:0000313" key="2">
    <source>
        <dbReference type="EMBL" id="APS42163.1"/>
    </source>
</evidence>
<dbReference type="OrthoDB" id="2243657at2"/>
<keyword evidence="1" id="KW-1133">Transmembrane helix</keyword>
<dbReference type="EMBL" id="CP014332">
    <property type="protein sequence ID" value="APS42163.1"/>
    <property type="molecule type" value="Genomic_DNA"/>
</dbReference>
<feature type="transmembrane region" description="Helical" evidence="1">
    <location>
        <begin position="20"/>
        <end position="48"/>
    </location>
</feature>
<keyword evidence="1" id="KW-0812">Transmembrane</keyword>
<accession>A0A1L6RCA7</accession>
<keyword evidence="1" id="KW-0472">Membrane</keyword>
<proteinExistence type="predicted"/>
<keyword evidence="3" id="KW-1185">Reference proteome</keyword>